<dbReference type="GO" id="GO:0055085">
    <property type="term" value="P:transmembrane transport"/>
    <property type="evidence" value="ECO:0007669"/>
    <property type="project" value="InterPro"/>
</dbReference>
<dbReference type="InterPro" id="IPR004837">
    <property type="entry name" value="NaCa_Exmemb"/>
</dbReference>
<dbReference type="InterPro" id="IPR044880">
    <property type="entry name" value="NCX_ion-bd_dom_sf"/>
</dbReference>
<feature type="domain" description="Sodium/calcium exchanger membrane region" evidence="6">
    <location>
        <begin position="118"/>
        <end position="189"/>
    </location>
</feature>
<feature type="transmembrane region" description="Helical" evidence="5">
    <location>
        <begin position="79"/>
        <end position="97"/>
    </location>
</feature>
<dbReference type="EMBL" id="BARU01043550">
    <property type="protein sequence ID" value="GAH82541.1"/>
    <property type="molecule type" value="Genomic_DNA"/>
</dbReference>
<feature type="transmembrane region" description="Helical" evidence="5">
    <location>
        <begin position="118"/>
        <end position="136"/>
    </location>
</feature>
<evidence type="ECO:0000256" key="5">
    <source>
        <dbReference type="SAM" id="Phobius"/>
    </source>
</evidence>
<dbReference type="Pfam" id="PF01699">
    <property type="entry name" value="Na_Ca_ex"/>
    <property type="match status" value="2"/>
</dbReference>
<name>X1IJH7_9ZZZZ</name>
<accession>X1IJH7</accession>
<evidence type="ECO:0000313" key="7">
    <source>
        <dbReference type="EMBL" id="GAH82541.1"/>
    </source>
</evidence>
<reference evidence="7" key="1">
    <citation type="journal article" date="2014" name="Front. Microbiol.">
        <title>High frequency of phylogenetically diverse reductive dehalogenase-homologous genes in deep subseafloor sedimentary metagenomes.</title>
        <authorList>
            <person name="Kawai M."/>
            <person name="Futagami T."/>
            <person name="Toyoda A."/>
            <person name="Takaki Y."/>
            <person name="Nishi S."/>
            <person name="Hori S."/>
            <person name="Arai W."/>
            <person name="Tsubouchi T."/>
            <person name="Morono Y."/>
            <person name="Uchiyama I."/>
            <person name="Ito T."/>
            <person name="Fujiyama A."/>
            <person name="Inagaki F."/>
            <person name="Takami H."/>
        </authorList>
    </citation>
    <scope>NUCLEOTIDE SEQUENCE</scope>
    <source>
        <strain evidence="7">Expedition CK06-06</strain>
    </source>
</reference>
<keyword evidence="2 5" id="KW-0812">Transmembrane</keyword>
<evidence type="ECO:0000256" key="2">
    <source>
        <dbReference type="ARBA" id="ARBA00022692"/>
    </source>
</evidence>
<sequence>PEIVNSIVSSSLGHADIDIGDSMGSVLTQLTLVFGLLPFLGRSFRVKRKEIIVIGGCLILSIMLVISIVEKGYVSRTNALFLVGSWPIYMLITKTIVGRDGLNPVGSIKAFKRNIYHFLIAGLGFVGVAVGSYAVVRSVIMLSEAFGVHEYFISFFLMGIGTSLPELVVDVTALRKKQYGIAIGDTIGS</sequence>
<feature type="non-terminal residue" evidence="7">
    <location>
        <position position="189"/>
    </location>
</feature>
<evidence type="ECO:0000259" key="6">
    <source>
        <dbReference type="Pfam" id="PF01699"/>
    </source>
</evidence>
<proteinExistence type="predicted"/>
<keyword evidence="4 5" id="KW-0472">Membrane</keyword>
<feature type="transmembrane region" description="Helical" evidence="5">
    <location>
        <begin position="151"/>
        <end position="169"/>
    </location>
</feature>
<feature type="transmembrane region" description="Helical" evidence="5">
    <location>
        <begin position="22"/>
        <end position="40"/>
    </location>
</feature>
<dbReference type="GO" id="GO:0016020">
    <property type="term" value="C:membrane"/>
    <property type="evidence" value="ECO:0007669"/>
    <property type="project" value="UniProtKB-SubCell"/>
</dbReference>
<gene>
    <name evidence="7" type="ORF">S03H2_66659</name>
</gene>
<evidence type="ECO:0000256" key="4">
    <source>
        <dbReference type="ARBA" id="ARBA00023136"/>
    </source>
</evidence>
<evidence type="ECO:0000256" key="1">
    <source>
        <dbReference type="ARBA" id="ARBA00004141"/>
    </source>
</evidence>
<comment type="caution">
    <text evidence="7">The sequence shown here is derived from an EMBL/GenBank/DDBJ whole genome shotgun (WGS) entry which is preliminary data.</text>
</comment>
<feature type="non-terminal residue" evidence="7">
    <location>
        <position position="1"/>
    </location>
</feature>
<dbReference type="AlphaFoldDB" id="X1IJH7"/>
<dbReference type="Gene3D" id="1.20.1420.30">
    <property type="entry name" value="NCX, central ion-binding region"/>
    <property type="match status" value="1"/>
</dbReference>
<feature type="transmembrane region" description="Helical" evidence="5">
    <location>
        <begin position="52"/>
        <end position="73"/>
    </location>
</feature>
<organism evidence="7">
    <name type="scientific">marine sediment metagenome</name>
    <dbReference type="NCBI Taxonomy" id="412755"/>
    <lineage>
        <taxon>unclassified sequences</taxon>
        <taxon>metagenomes</taxon>
        <taxon>ecological metagenomes</taxon>
    </lineage>
</organism>
<comment type="subcellular location">
    <subcellularLocation>
        <location evidence="1">Membrane</location>
        <topology evidence="1">Multi-pass membrane protein</topology>
    </subcellularLocation>
</comment>
<evidence type="ECO:0000256" key="3">
    <source>
        <dbReference type="ARBA" id="ARBA00022989"/>
    </source>
</evidence>
<protein>
    <recommendedName>
        <fullName evidence="6">Sodium/calcium exchanger membrane region domain-containing protein</fullName>
    </recommendedName>
</protein>
<keyword evidence="3 5" id="KW-1133">Transmembrane helix</keyword>
<feature type="domain" description="Sodium/calcium exchanger membrane region" evidence="6">
    <location>
        <begin position="1"/>
        <end position="92"/>
    </location>
</feature>